<organism evidence="2">
    <name type="scientific">Rhizophora mucronata</name>
    <name type="common">Asiatic mangrove</name>
    <dbReference type="NCBI Taxonomy" id="61149"/>
    <lineage>
        <taxon>Eukaryota</taxon>
        <taxon>Viridiplantae</taxon>
        <taxon>Streptophyta</taxon>
        <taxon>Embryophyta</taxon>
        <taxon>Tracheophyta</taxon>
        <taxon>Spermatophyta</taxon>
        <taxon>Magnoliopsida</taxon>
        <taxon>eudicotyledons</taxon>
        <taxon>Gunneridae</taxon>
        <taxon>Pentapetalae</taxon>
        <taxon>rosids</taxon>
        <taxon>fabids</taxon>
        <taxon>Malpighiales</taxon>
        <taxon>Rhizophoraceae</taxon>
        <taxon>Rhizophora</taxon>
    </lineage>
</organism>
<feature type="chain" id="PRO_5015153906" evidence="1">
    <location>
        <begin position="29"/>
        <end position="41"/>
    </location>
</feature>
<accession>A0A2P2IKS8</accession>
<feature type="signal peptide" evidence="1">
    <location>
        <begin position="1"/>
        <end position="28"/>
    </location>
</feature>
<sequence length="41" mass="4765">MLACFPLFLLQSFAQFFILQIVPTHGSALVIEHNYQKRSVR</sequence>
<name>A0A2P2IKS8_RHIMU</name>
<evidence type="ECO:0000313" key="2">
    <source>
        <dbReference type="EMBL" id="MBW81817.1"/>
    </source>
</evidence>
<protein>
    <submittedName>
        <fullName evidence="2">Uncharacterized protein</fullName>
    </submittedName>
</protein>
<keyword evidence="1" id="KW-0732">Signal</keyword>
<dbReference type="EMBL" id="GGEC01001334">
    <property type="protein sequence ID" value="MBW81817.1"/>
    <property type="molecule type" value="Transcribed_RNA"/>
</dbReference>
<proteinExistence type="predicted"/>
<reference evidence="2" key="1">
    <citation type="submission" date="2018-02" db="EMBL/GenBank/DDBJ databases">
        <title>Rhizophora mucronata_Transcriptome.</title>
        <authorList>
            <person name="Meera S.P."/>
            <person name="Sreeshan A."/>
            <person name="Augustine A."/>
        </authorList>
    </citation>
    <scope>NUCLEOTIDE SEQUENCE</scope>
    <source>
        <tissue evidence="2">Leaf</tissue>
    </source>
</reference>
<dbReference type="AlphaFoldDB" id="A0A2P2IKS8"/>
<evidence type="ECO:0000256" key="1">
    <source>
        <dbReference type="SAM" id="SignalP"/>
    </source>
</evidence>